<name>A0A9P9WQ81_9PEZI</name>
<keyword evidence="3" id="KW-1185">Reference proteome</keyword>
<reference evidence="2" key="1">
    <citation type="submission" date="2021-03" db="EMBL/GenBank/DDBJ databases">
        <title>Revisited historic fungal species revealed as producer of novel bioactive compounds through whole genome sequencing and comparative genomics.</title>
        <authorList>
            <person name="Vignolle G.A."/>
            <person name="Hochenegger N."/>
            <person name="Mach R.L."/>
            <person name="Mach-Aigner A.R."/>
            <person name="Javad Rahimi M."/>
            <person name="Salim K.A."/>
            <person name="Chan C.M."/>
            <person name="Lim L.B.L."/>
            <person name="Cai F."/>
            <person name="Druzhinina I.S."/>
            <person name="U'Ren J.M."/>
            <person name="Derntl C."/>
        </authorList>
    </citation>
    <scope>NUCLEOTIDE SEQUENCE</scope>
    <source>
        <strain evidence="2">TUCIM 5799</strain>
    </source>
</reference>
<dbReference type="EMBL" id="JAFIMR010000009">
    <property type="protein sequence ID" value="KAI1874684.1"/>
    <property type="molecule type" value="Genomic_DNA"/>
</dbReference>
<organism evidence="2 3">
    <name type="scientific">Neoarthrinium moseri</name>
    <dbReference type="NCBI Taxonomy" id="1658444"/>
    <lineage>
        <taxon>Eukaryota</taxon>
        <taxon>Fungi</taxon>
        <taxon>Dikarya</taxon>
        <taxon>Ascomycota</taxon>
        <taxon>Pezizomycotina</taxon>
        <taxon>Sordariomycetes</taxon>
        <taxon>Xylariomycetidae</taxon>
        <taxon>Amphisphaeriales</taxon>
        <taxon>Apiosporaceae</taxon>
        <taxon>Neoarthrinium</taxon>
    </lineage>
</organism>
<dbReference type="Proteomes" id="UP000829685">
    <property type="component" value="Unassembled WGS sequence"/>
</dbReference>
<dbReference type="InterPro" id="IPR025676">
    <property type="entry name" value="Clr5_dom"/>
</dbReference>
<dbReference type="PANTHER" id="PTHR38788">
    <property type="entry name" value="CLR5 DOMAIN-CONTAINING PROTEIN"/>
    <property type="match status" value="1"/>
</dbReference>
<evidence type="ECO:0000259" key="1">
    <source>
        <dbReference type="Pfam" id="PF14420"/>
    </source>
</evidence>
<gene>
    <name evidence="2" type="ORF">JX265_004892</name>
</gene>
<protein>
    <recommendedName>
        <fullName evidence="1">Clr5 domain-containing protein</fullName>
    </recommendedName>
</protein>
<sequence>MSFQFSRPHTMPSAGPQAAFASTRDWEVHRPVITDLYEGKNMTLNEVMRYMESRHGFKATVKMYKNRIKQWGLRKNLRSSDVERYVQSGSVQGDNTQIPELRGRKASQQRITTYLRRKQERDSKRLAVASQVGPARPTPLRMKSNTTGTALLTDASGLAYSSLCSPHDFRWQEQCFYVTRCCLESSFDFVSLKLDSEHEDHGKEALNCNNYIVTALRLMRGGKRRQAYRIFERCNHLLYQAFLRGYRYEILLDLFRRTLEVYQNLPDLAAYWSQVLQAYSNSAYRASNHLVATFLGILCNIAPNKVYEFGRMYLEGYMNLMREYLPAHSDLLCNMVNENFYRLYRIDLIDKDTAVAAILANVSRLIESGRQRSQPYLCAKYYLAWLYYSDDDWTAMLRTTQDILSLEDSGLEVFSFYRTSCYELQFEMYRAQGNEHAAIAAGQKRIKCCIDEFGMADDRTIDTLNDCEEFLRERGHLSPANQTEKMLEDAIDELCLGVGKLEL</sequence>
<dbReference type="AlphaFoldDB" id="A0A9P9WQ81"/>
<evidence type="ECO:0000313" key="2">
    <source>
        <dbReference type="EMBL" id="KAI1874684.1"/>
    </source>
</evidence>
<dbReference type="PANTHER" id="PTHR38788:SF3">
    <property type="entry name" value="CLR5 DOMAIN-CONTAINING PROTEIN"/>
    <property type="match status" value="1"/>
</dbReference>
<feature type="domain" description="Clr5" evidence="1">
    <location>
        <begin position="23"/>
        <end position="75"/>
    </location>
</feature>
<dbReference type="Pfam" id="PF14420">
    <property type="entry name" value="Clr5"/>
    <property type="match status" value="1"/>
</dbReference>
<evidence type="ECO:0000313" key="3">
    <source>
        <dbReference type="Proteomes" id="UP000829685"/>
    </source>
</evidence>
<proteinExistence type="predicted"/>
<comment type="caution">
    <text evidence="2">The sequence shown here is derived from an EMBL/GenBank/DDBJ whole genome shotgun (WGS) entry which is preliminary data.</text>
</comment>
<accession>A0A9P9WQ81</accession>